<dbReference type="AlphaFoldDB" id="A0A9P0ZDV6"/>
<dbReference type="Proteomes" id="UP001152484">
    <property type="component" value="Unassembled WGS sequence"/>
</dbReference>
<keyword evidence="1" id="KW-1133">Transmembrane helix</keyword>
<evidence type="ECO:0000256" key="1">
    <source>
        <dbReference type="SAM" id="Phobius"/>
    </source>
</evidence>
<reference evidence="2" key="1">
    <citation type="submission" date="2022-07" db="EMBL/GenBank/DDBJ databases">
        <authorList>
            <person name="Macas J."/>
            <person name="Novak P."/>
            <person name="Neumann P."/>
        </authorList>
    </citation>
    <scope>NUCLEOTIDE SEQUENCE</scope>
</reference>
<name>A0A9P0ZDV6_CUSEU</name>
<feature type="transmembrane region" description="Helical" evidence="1">
    <location>
        <begin position="41"/>
        <end position="64"/>
    </location>
</feature>
<evidence type="ECO:0000313" key="2">
    <source>
        <dbReference type="EMBL" id="CAH9095266.1"/>
    </source>
</evidence>
<gene>
    <name evidence="2" type="ORF">CEURO_LOCUS13057</name>
</gene>
<keyword evidence="1" id="KW-0472">Membrane</keyword>
<accession>A0A9P0ZDV6</accession>
<organism evidence="2 3">
    <name type="scientific">Cuscuta europaea</name>
    <name type="common">European dodder</name>
    <dbReference type="NCBI Taxonomy" id="41803"/>
    <lineage>
        <taxon>Eukaryota</taxon>
        <taxon>Viridiplantae</taxon>
        <taxon>Streptophyta</taxon>
        <taxon>Embryophyta</taxon>
        <taxon>Tracheophyta</taxon>
        <taxon>Spermatophyta</taxon>
        <taxon>Magnoliopsida</taxon>
        <taxon>eudicotyledons</taxon>
        <taxon>Gunneridae</taxon>
        <taxon>Pentapetalae</taxon>
        <taxon>asterids</taxon>
        <taxon>lamiids</taxon>
        <taxon>Solanales</taxon>
        <taxon>Convolvulaceae</taxon>
        <taxon>Cuscuteae</taxon>
        <taxon>Cuscuta</taxon>
        <taxon>Cuscuta subgen. Cuscuta</taxon>
    </lineage>
</organism>
<proteinExistence type="predicted"/>
<protein>
    <submittedName>
        <fullName evidence="2">Uncharacterized protein</fullName>
    </submittedName>
</protein>
<dbReference type="EMBL" id="CAMAPE010000033">
    <property type="protein sequence ID" value="CAH9095266.1"/>
    <property type="molecule type" value="Genomic_DNA"/>
</dbReference>
<comment type="caution">
    <text evidence="2">The sequence shown here is derived from an EMBL/GenBank/DDBJ whole genome shotgun (WGS) entry which is preliminary data.</text>
</comment>
<evidence type="ECO:0000313" key="3">
    <source>
        <dbReference type="Proteomes" id="UP001152484"/>
    </source>
</evidence>
<keyword evidence="3" id="KW-1185">Reference proteome</keyword>
<keyword evidence="1" id="KW-0812">Transmembrane</keyword>
<sequence>MLVIVQTYSSHLLSFTRLLRGFVTSIKILMRINTFNSPLKLLSLAMTKLLIWLSSIISAIFVLIKANDILGAFVYQRIRQNSEGLTVLAFWMGQTAGISRLVNRGVISSTDSFLLIRPDFICPPIVQCFLLFKGMY</sequence>